<dbReference type="PIRSF" id="PIRSF002845">
    <property type="entry name" value="Ttrprl_mtas_MazG"/>
    <property type="match status" value="1"/>
</dbReference>
<dbReference type="NCBIfam" id="TIGR00444">
    <property type="entry name" value="mazG"/>
    <property type="match status" value="1"/>
</dbReference>
<dbReference type="InterPro" id="IPR004518">
    <property type="entry name" value="MazG-like_dom"/>
</dbReference>
<reference evidence="3 4" key="1">
    <citation type="submission" date="2023-06" db="EMBL/GenBank/DDBJ databases">
        <title>Novel species in genus Planococcus.</title>
        <authorList>
            <person name="Ning S."/>
        </authorList>
    </citation>
    <scope>NUCLEOTIDE SEQUENCE [LARGE SCALE GENOMIC DNA]</scope>
    <source>
        <strain evidence="3 4">N064</strain>
    </source>
</reference>
<dbReference type="GO" id="GO:0047429">
    <property type="term" value="F:nucleoside triphosphate diphosphatase activity"/>
    <property type="evidence" value="ECO:0007669"/>
    <property type="project" value="UniProtKB-EC"/>
</dbReference>
<sequence length="487" mass="54871">MNTIQVIGLGAGDLDQLPLGVYKKLKKATNLYVRTQDHPVLIELAAEGVEFTSFDGVYEKHDTFAPVYAEIADTLVAYSKDQSVTYAVPGHPLVAEQTVQNLIEAEKAGACHLSIEGGHSFLDALFGALRIDPIEGFQLLDGTEMKSDDVNMTQHILIAQVYDSFSASEVKLTLMEKYPEDYPVTIVTAAGSADEILRTVPLYELDRAAEVNNLTTVYVPPAKDQLTRLKEWQTFRSIVAQLRSPEGCPWDREQTHESLRPYLLEEAHELIQAIEEQDDEAIAEELGDVLLQVFLHAQIGQDNGYFQLEDVLSAVSSKMIRRHPHVFGDAKVKDADEVVANWQAIKAQEKPAVESILDGQERFSSSLITSYNYQKKAAKVGFSWSDAEGAWEKFEEELQEFQAELAKGSKDRQLDELGDLLFTLVNIARFYELSPEEAMVHANRKFQQRFRHVEKRVQEGTGDFSDYSLDQLDQFWNEAKAMARKED</sequence>
<dbReference type="Gene3D" id="1.10.287.1080">
    <property type="entry name" value="MazG-like"/>
    <property type="match status" value="2"/>
</dbReference>
<proteinExistence type="predicted"/>
<dbReference type="InterPro" id="IPR035013">
    <property type="entry name" value="YabN_N"/>
</dbReference>
<keyword evidence="4" id="KW-1185">Reference proteome</keyword>
<dbReference type="Proteomes" id="UP001172054">
    <property type="component" value="Unassembled WGS sequence"/>
</dbReference>
<feature type="domain" description="NTP pyrophosphohydrolase MazG-like" evidence="2">
    <location>
        <begin position="395"/>
        <end position="453"/>
    </location>
</feature>
<dbReference type="PANTHER" id="PTHR30522">
    <property type="entry name" value="NUCLEOSIDE TRIPHOSPHATE PYROPHOSPHOHYDROLASE"/>
    <property type="match status" value="1"/>
</dbReference>
<organism evidence="3 4">
    <name type="scientific">Planococcus liqunii</name>
    <dbReference type="NCBI Taxonomy" id="3058394"/>
    <lineage>
        <taxon>Bacteria</taxon>
        <taxon>Bacillati</taxon>
        <taxon>Bacillota</taxon>
        <taxon>Bacilli</taxon>
        <taxon>Bacillales</taxon>
        <taxon>Caryophanaceae</taxon>
        <taxon>Planococcus</taxon>
    </lineage>
</organism>
<dbReference type="InterPro" id="IPR048011">
    <property type="entry name" value="NTP-PPase_MazG-like_C"/>
</dbReference>
<gene>
    <name evidence="3" type="primary">mazG</name>
    <name evidence="3" type="ORF">QWY15_18915</name>
</gene>
<dbReference type="InterPro" id="IPR011551">
    <property type="entry name" value="NTP_PyrPHydrolase_MazG"/>
</dbReference>
<dbReference type="EC" id="3.6.1.9" evidence="3"/>
<dbReference type="InterPro" id="IPR014777">
    <property type="entry name" value="4pyrrole_Mease_sub1"/>
</dbReference>
<evidence type="ECO:0000259" key="1">
    <source>
        <dbReference type="Pfam" id="PF00590"/>
    </source>
</evidence>
<accession>A0ABT8MWN5</accession>
<evidence type="ECO:0000313" key="4">
    <source>
        <dbReference type="Proteomes" id="UP001172054"/>
    </source>
</evidence>
<comment type="caution">
    <text evidence="3">The sequence shown here is derived from an EMBL/GenBank/DDBJ whole genome shotgun (WGS) entry which is preliminary data.</text>
</comment>
<dbReference type="SUPFAM" id="SSF101386">
    <property type="entry name" value="all-alpha NTP pyrophosphatases"/>
    <property type="match status" value="2"/>
</dbReference>
<dbReference type="InterPro" id="IPR024180">
    <property type="entry name" value="Tetrapyrrole_Mease/MazG_pred"/>
</dbReference>
<feature type="domain" description="NTP pyrophosphohydrolase MazG-like" evidence="2">
    <location>
        <begin position="254"/>
        <end position="327"/>
    </location>
</feature>
<dbReference type="RefSeq" id="WP_301727324.1">
    <property type="nucleotide sequence ID" value="NZ_JAUJWW010000012.1"/>
</dbReference>
<keyword evidence="3" id="KW-0378">Hydrolase</keyword>
<protein>
    <submittedName>
        <fullName evidence="3">Nucleoside triphosphate pyrophosphohydrolase</fullName>
        <ecNumber evidence="3">3.6.1.9</ecNumber>
    </submittedName>
</protein>
<dbReference type="EMBL" id="JAUJWW010000012">
    <property type="protein sequence ID" value="MDN7229338.1"/>
    <property type="molecule type" value="Genomic_DNA"/>
</dbReference>
<dbReference type="InterPro" id="IPR035996">
    <property type="entry name" value="4pyrrol_Methylase_sf"/>
</dbReference>
<dbReference type="SUPFAM" id="SSF53790">
    <property type="entry name" value="Tetrapyrrole methylase"/>
    <property type="match status" value="1"/>
</dbReference>
<dbReference type="Gene3D" id="3.40.1010.10">
    <property type="entry name" value="Cobalt-precorrin-4 Transmethylase, Domain 1"/>
    <property type="match status" value="1"/>
</dbReference>
<dbReference type="CDD" id="cd11723">
    <property type="entry name" value="YabN_N_like"/>
    <property type="match status" value="1"/>
</dbReference>
<dbReference type="CDD" id="cd11529">
    <property type="entry name" value="NTP-PPase_MazG_Cterm"/>
    <property type="match status" value="1"/>
</dbReference>
<dbReference type="Pfam" id="PF00590">
    <property type="entry name" value="TP_methylase"/>
    <property type="match status" value="1"/>
</dbReference>
<dbReference type="NCBIfam" id="NF007113">
    <property type="entry name" value="PRK09562.1"/>
    <property type="match status" value="1"/>
</dbReference>
<name>A0ABT8MWN5_9BACL</name>
<dbReference type="InterPro" id="IPR000878">
    <property type="entry name" value="4pyrrol_Mease"/>
</dbReference>
<dbReference type="PANTHER" id="PTHR30522:SF0">
    <property type="entry name" value="NUCLEOSIDE TRIPHOSPHATE PYROPHOSPHOHYDROLASE"/>
    <property type="match status" value="1"/>
</dbReference>
<evidence type="ECO:0000259" key="2">
    <source>
        <dbReference type="Pfam" id="PF03819"/>
    </source>
</evidence>
<dbReference type="CDD" id="cd11528">
    <property type="entry name" value="NTP-PPase_MazG_Nterm"/>
    <property type="match status" value="1"/>
</dbReference>
<evidence type="ECO:0000313" key="3">
    <source>
        <dbReference type="EMBL" id="MDN7229338.1"/>
    </source>
</evidence>
<dbReference type="InterPro" id="IPR048015">
    <property type="entry name" value="NTP-PPase_MazG-like_N"/>
</dbReference>
<dbReference type="Pfam" id="PF03819">
    <property type="entry name" value="MazG"/>
    <property type="match status" value="2"/>
</dbReference>
<feature type="domain" description="Tetrapyrrole methylase" evidence="1">
    <location>
        <begin position="4"/>
        <end position="206"/>
    </location>
</feature>